<dbReference type="Pfam" id="PF12146">
    <property type="entry name" value="Hydrolase_4"/>
    <property type="match status" value="1"/>
</dbReference>
<evidence type="ECO:0000313" key="3">
    <source>
        <dbReference type="EMBL" id="EXU99287.1"/>
    </source>
</evidence>
<name>A0A014NCB1_9HYPO</name>
<comment type="similarity">
    <text evidence="1">Belongs to the polyketide transferase af380 family.</text>
</comment>
<sequence>MPPSRETVEFKACDGTVLRGWFYPQEKPAPCIIMTHGKRADGKKLAGIRHFRLPRFATRFHEAGYTVLLYDNRNWGNSGGTPRQESNPALQQTDYYDAFNYALTRACVDPKQIVYWGTSFSGGNVIYAAAVDKRIKAAIVQAPAVSGETRSVAFADQIPSVFQDRARIAAGQQPRRVPVIASSREAAEEGSENVMFPGTHVYDQIEEQLACGGQWENYVTSQTQLHMLEFEAQAMIHRISPTPLLMVVPGNDVLVSTSSQLAAFGKAREPKQLVYLEGVGHFDIYTGDAFDRNIDAQLDFLRRHLTT</sequence>
<evidence type="ECO:0000256" key="1">
    <source>
        <dbReference type="ARBA" id="ARBA00029464"/>
    </source>
</evidence>
<evidence type="ECO:0000313" key="4">
    <source>
        <dbReference type="Proteomes" id="UP000030151"/>
    </source>
</evidence>
<dbReference type="PANTHER" id="PTHR47751">
    <property type="entry name" value="SUPERFAMILY HYDROLASE, PUTATIVE (AFU_ORTHOLOGUE AFUA_2G16580)-RELATED"/>
    <property type="match status" value="1"/>
</dbReference>
<accession>A0A014NCB1</accession>
<dbReference type="OrthoDB" id="2498029at2759"/>
<dbReference type="SUPFAM" id="SSF53474">
    <property type="entry name" value="alpha/beta-Hydrolases"/>
    <property type="match status" value="1"/>
</dbReference>
<organism evidence="3 4">
    <name type="scientific">Metarhizium robertsii</name>
    <dbReference type="NCBI Taxonomy" id="568076"/>
    <lineage>
        <taxon>Eukaryota</taxon>
        <taxon>Fungi</taxon>
        <taxon>Dikarya</taxon>
        <taxon>Ascomycota</taxon>
        <taxon>Pezizomycotina</taxon>
        <taxon>Sordariomycetes</taxon>
        <taxon>Hypocreomycetidae</taxon>
        <taxon>Hypocreales</taxon>
        <taxon>Clavicipitaceae</taxon>
        <taxon>Metarhizium</taxon>
    </lineage>
</organism>
<dbReference type="InterPro" id="IPR051411">
    <property type="entry name" value="Polyketide_trans_af380"/>
</dbReference>
<dbReference type="Proteomes" id="UP000030151">
    <property type="component" value="Unassembled WGS sequence"/>
</dbReference>
<dbReference type="PANTHER" id="PTHR47751:SF2">
    <property type="entry name" value="DLTD N-TERMINAL DOMAIN PROTEIN (AFU_ORTHOLOGUE AFUA_8G00380)-RELATED"/>
    <property type="match status" value="1"/>
</dbReference>
<dbReference type="InterPro" id="IPR022742">
    <property type="entry name" value="Hydrolase_4"/>
</dbReference>
<comment type="caution">
    <text evidence="3">The sequence shown here is derived from an EMBL/GenBank/DDBJ whole genome shotgun (WGS) entry which is preliminary data.</text>
</comment>
<protein>
    <submittedName>
        <fullName evidence="3">Acetyl-esterase/deacetylase</fullName>
    </submittedName>
</protein>
<feature type="domain" description="Serine aminopeptidase S33" evidence="2">
    <location>
        <begin position="53"/>
        <end position="281"/>
    </location>
</feature>
<evidence type="ECO:0000259" key="2">
    <source>
        <dbReference type="Pfam" id="PF12146"/>
    </source>
</evidence>
<reference evidence="3 4" key="1">
    <citation type="submission" date="2014-02" db="EMBL/GenBank/DDBJ databases">
        <title>The genome sequence of the entomopathogenic fungus Metarhizium robertsii ARSEF 2575.</title>
        <authorList>
            <person name="Giuliano Garisto Donzelli B."/>
            <person name="Roe B.A."/>
            <person name="Macmil S.L."/>
            <person name="Krasnoff S.B."/>
            <person name="Gibson D.M."/>
        </authorList>
    </citation>
    <scope>NUCLEOTIDE SEQUENCE [LARGE SCALE GENOMIC DNA]</scope>
    <source>
        <strain evidence="3 4">ARSEF 2575</strain>
    </source>
</reference>
<dbReference type="InterPro" id="IPR029058">
    <property type="entry name" value="AB_hydrolase_fold"/>
</dbReference>
<gene>
    <name evidence="3" type="ORF">X797_007717</name>
</gene>
<dbReference type="EMBL" id="JELW01000020">
    <property type="protein sequence ID" value="EXU99287.1"/>
    <property type="molecule type" value="Genomic_DNA"/>
</dbReference>
<dbReference type="Gene3D" id="1.10.10.800">
    <property type="match status" value="1"/>
</dbReference>
<dbReference type="AlphaFoldDB" id="A0A014NCB1"/>
<dbReference type="HOGENOM" id="CLU_048587_1_1_1"/>
<dbReference type="eggNOG" id="ENOG502RZEK">
    <property type="taxonomic scope" value="Eukaryota"/>
</dbReference>
<proteinExistence type="inferred from homology"/>
<dbReference type="Gene3D" id="3.40.50.1820">
    <property type="entry name" value="alpha/beta hydrolase"/>
    <property type="match status" value="1"/>
</dbReference>